<dbReference type="AlphaFoldDB" id="A0A6A4J4W3"/>
<evidence type="ECO:0000313" key="1">
    <source>
        <dbReference type="EMBL" id="KAF6201926.1"/>
    </source>
</evidence>
<protein>
    <submittedName>
        <fullName evidence="1">Uncharacterized protein</fullName>
    </submittedName>
</protein>
<comment type="caution">
    <text evidence="1">The sequence shown here is derived from an EMBL/GenBank/DDBJ whole genome shotgun (WGS) entry which is preliminary data.</text>
</comment>
<dbReference type="EMBL" id="WIXP02000012">
    <property type="protein sequence ID" value="KAF6201926.1"/>
    <property type="molecule type" value="Genomic_DNA"/>
</dbReference>
<sequence>MLGMCRPAGISLILVLVAYQQSASGESGHEWTKKQLGSVFDPNVKSSGTIYLKDMPKEERKKFLGYFDRAMKLHDESFHSNRKKGTPQYEFVKLVYNNKNVMADTYKRRYKDIDLLSQVSGSENKQFIFKDDKFVCVLMFYVHDGAVGIVQPVTGICMPVNVSH</sequence>
<dbReference type="Proteomes" id="UP000466442">
    <property type="component" value="Linkage Group LG12"/>
</dbReference>
<evidence type="ECO:0000313" key="2">
    <source>
        <dbReference type="Proteomes" id="UP000466442"/>
    </source>
</evidence>
<gene>
    <name evidence="1" type="ORF">GE061_004322</name>
</gene>
<accession>A0A6A4J4W3</accession>
<organism evidence="1 2">
    <name type="scientific">Apolygus lucorum</name>
    <name type="common">Small green plant bug</name>
    <name type="synonym">Lygocoris lucorum</name>
    <dbReference type="NCBI Taxonomy" id="248454"/>
    <lineage>
        <taxon>Eukaryota</taxon>
        <taxon>Metazoa</taxon>
        <taxon>Ecdysozoa</taxon>
        <taxon>Arthropoda</taxon>
        <taxon>Hexapoda</taxon>
        <taxon>Insecta</taxon>
        <taxon>Pterygota</taxon>
        <taxon>Neoptera</taxon>
        <taxon>Paraneoptera</taxon>
        <taxon>Hemiptera</taxon>
        <taxon>Heteroptera</taxon>
        <taxon>Panheteroptera</taxon>
        <taxon>Cimicomorpha</taxon>
        <taxon>Miridae</taxon>
        <taxon>Mirini</taxon>
        <taxon>Apolygus</taxon>
    </lineage>
</organism>
<proteinExistence type="predicted"/>
<keyword evidence="2" id="KW-1185">Reference proteome</keyword>
<name>A0A6A4J4W3_APOLU</name>
<reference evidence="1" key="1">
    <citation type="journal article" date="2021" name="Mol. Ecol. Resour.">
        <title>Apolygus lucorum genome provides insights into omnivorousness and mesophyll feeding.</title>
        <authorList>
            <person name="Liu Y."/>
            <person name="Liu H."/>
            <person name="Wang H."/>
            <person name="Huang T."/>
            <person name="Liu B."/>
            <person name="Yang B."/>
            <person name="Yin L."/>
            <person name="Li B."/>
            <person name="Zhang Y."/>
            <person name="Zhang S."/>
            <person name="Jiang F."/>
            <person name="Zhang X."/>
            <person name="Ren Y."/>
            <person name="Wang B."/>
            <person name="Wang S."/>
            <person name="Lu Y."/>
            <person name="Wu K."/>
            <person name="Fan W."/>
            <person name="Wang G."/>
        </authorList>
    </citation>
    <scope>NUCLEOTIDE SEQUENCE</scope>
    <source>
        <strain evidence="1">12Hb</strain>
    </source>
</reference>